<comment type="caution">
    <text evidence="3">The sequence shown here is derived from an EMBL/GenBank/DDBJ whole genome shotgun (WGS) entry which is preliminary data.</text>
</comment>
<dbReference type="InterPro" id="IPR013320">
    <property type="entry name" value="ConA-like_dom_sf"/>
</dbReference>
<dbReference type="CDD" id="cd00413">
    <property type="entry name" value="Glyco_hydrolase_16"/>
    <property type="match status" value="1"/>
</dbReference>
<feature type="signal peptide" evidence="1">
    <location>
        <begin position="1"/>
        <end position="27"/>
    </location>
</feature>
<evidence type="ECO:0000313" key="4">
    <source>
        <dbReference type="Proteomes" id="UP001163846"/>
    </source>
</evidence>
<feature type="domain" description="GH16" evidence="2">
    <location>
        <begin position="19"/>
        <end position="293"/>
    </location>
</feature>
<dbReference type="AlphaFoldDB" id="A0AA38PGN8"/>
<dbReference type="SUPFAM" id="SSF49899">
    <property type="entry name" value="Concanavalin A-like lectins/glucanases"/>
    <property type="match status" value="1"/>
</dbReference>
<dbReference type="Pfam" id="PF00722">
    <property type="entry name" value="Glyco_hydro_16"/>
    <property type="match status" value="1"/>
</dbReference>
<proteinExistence type="predicted"/>
<dbReference type="GO" id="GO:0004553">
    <property type="term" value="F:hydrolase activity, hydrolyzing O-glycosyl compounds"/>
    <property type="evidence" value="ECO:0007669"/>
    <property type="project" value="InterPro"/>
</dbReference>
<dbReference type="EMBL" id="MU806000">
    <property type="protein sequence ID" value="KAJ3842615.1"/>
    <property type="molecule type" value="Genomic_DNA"/>
</dbReference>
<dbReference type="Proteomes" id="UP001163846">
    <property type="component" value="Unassembled WGS sequence"/>
</dbReference>
<accession>A0AA38PGN8</accession>
<dbReference type="InterPro" id="IPR000757">
    <property type="entry name" value="Beta-glucanase-like"/>
</dbReference>
<dbReference type="PANTHER" id="PTHR38121:SF2">
    <property type="entry name" value="ACYLTRANSFERASE 3 DOMAIN-CONTAINING PROTEIN"/>
    <property type="match status" value="1"/>
</dbReference>
<name>A0AA38PGN8_9AGAR</name>
<dbReference type="PROSITE" id="PS51762">
    <property type="entry name" value="GH16_2"/>
    <property type="match status" value="1"/>
</dbReference>
<evidence type="ECO:0000259" key="2">
    <source>
        <dbReference type="PROSITE" id="PS51762"/>
    </source>
</evidence>
<sequence>MKLSFKIHYFLAVETFLLVSLTGFSYASNCSCGYVDDQGHVWRESIVTDFTKSSGALAALGDDWIVSTDNEPQSGSATANIQYIKANVLEHKSALGIQASAHTAGSSEVHSGEIFTERSDILHGTFRMRAAVPTVPGVVFGEYLIELTISFALCVPHTNTLDCYIGFFSYESDSQEQDIEFLSSDDKSHQHVQYTNQPGTVNGEVDDAYRDVDVGSANFTTYGEHRFDWLKTATKYYYNSNLTATITKNVPTSPSEIVLNVWSNGDPGFSQGPPKSNAVATVEYIKLYFNSTSMDEQKFSQACSKAGHVARCKI</sequence>
<dbReference type="PANTHER" id="PTHR38121">
    <property type="entry name" value="GH16 DOMAIN-CONTAINING PROTEIN"/>
    <property type="match status" value="1"/>
</dbReference>
<keyword evidence="4" id="KW-1185">Reference proteome</keyword>
<evidence type="ECO:0000313" key="3">
    <source>
        <dbReference type="EMBL" id="KAJ3842615.1"/>
    </source>
</evidence>
<dbReference type="Gene3D" id="2.60.120.200">
    <property type="match status" value="1"/>
</dbReference>
<gene>
    <name evidence="3" type="ORF">F5878DRAFT_697578</name>
</gene>
<reference evidence="3" key="1">
    <citation type="submission" date="2022-08" db="EMBL/GenBank/DDBJ databases">
        <authorList>
            <consortium name="DOE Joint Genome Institute"/>
            <person name="Min B."/>
            <person name="Riley R."/>
            <person name="Sierra-Patev S."/>
            <person name="Naranjo-Ortiz M."/>
            <person name="Looney B."/>
            <person name="Konkel Z."/>
            <person name="Slot J.C."/>
            <person name="Sakamoto Y."/>
            <person name="Steenwyk J.L."/>
            <person name="Rokas A."/>
            <person name="Carro J."/>
            <person name="Camarero S."/>
            <person name="Ferreira P."/>
            <person name="Molpeceres G."/>
            <person name="Ruiz-Duenas F.J."/>
            <person name="Serrano A."/>
            <person name="Henrissat B."/>
            <person name="Drula E."/>
            <person name="Hughes K.W."/>
            <person name="Mata J.L."/>
            <person name="Ishikawa N.K."/>
            <person name="Vargas-Isla R."/>
            <person name="Ushijima S."/>
            <person name="Smith C.A."/>
            <person name="Ahrendt S."/>
            <person name="Andreopoulos W."/>
            <person name="He G."/>
            <person name="Labutti K."/>
            <person name="Lipzen A."/>
            <person name="Ng V."/>
            <person name="Sandor L."/>
            <person name="Barry K."/>
            <person name="Martinez A.T."/>
            <person name="Xiao Y."/>
            <person name="Gibbons J.G."/>
            <person name="Terashima K."/>
            <person name="Hibbett D.S."/>
            <person name="Grigoriev I.V."/>
        </authorList>
    </citation>
    <scope>NUCLEOTIDE SEQUENCE</scope>
    <source>
        <strain evidence="3">TFB9207</strain>
    </source>
</reference>
<protein>
    <submittedName>
        <fullName evidence="3">Concanavalin A-like lectin/glucanase domain-containing protein</fullName>
    </submittedName>
</protein>
<dbReference type="GO" id="GO:0005975">
    <property type="term" value="P:carbohydrate metabolic process"/>
    <property type="evidence" value="ECO:0007669"/>
    <property type="project" value="InterPro"/>
</dbReference>
<keyword evidence="1" id="KW-0732">Signal</keyword>
<evidence type="ECO:0000256" key="1">
    <source>
        <dbReference type="SAM" id="SignalP"/>
    </source>
</evidence>
<organism evidence="3 4">
    <name type="scientific">Lentinula raphanica</name>
    <dbReference type="NCBI Taxonomy" id="153919"/>
    <lineage>
        <taxon>Eukaryota</taxon>
        <taxon>Fungi</taxon>
        <taxon>Dikarya</taxon>
        <taxon>Basidiomycota</taxon>
        <taxon>Agaricomycotina</taxon>
        <taxon>Agaricomycetes</taxon>
        <taxon>Agaricomycetidae</taxon>
        <taxon>Agaricales</taxon>
        <taxon>Marasmiineae</taxon>
        <taxon>Omphalotaceae</taxon>
        <taxon>Lentinula</taxon>
    </lineage>
</organism>
<feature type="chain" id="PRO_5041300293" evidence="1">
    <location>
        <begin position="28"/>
        <end position="314"/>
    </location>
</feature>